<dbReference type="EMBL" id="LZZI01000089">
    <property type="protein sequence ID" value="OOM58815.1"/>
    <property type="molecule type" value="Genomic_DNA"/>
</dbReference>
<evidence type="ECO:0000313" key="2">
    <source>
        <dbReference type="EMBL" id="OOM58815.1"/>
    </source>
</evidence>
<dbReference type="SUPFAM" id="SSF55729">
    <property type="entry name" value="Acyl-CoA N-acyltransferases (Nat)"/>
    <property type="match status" value="1"/>
</dbReference>
<dbReference type="InterPro" id="IPR000182">
    <property type="entry name" value="GNAT_dom"/>
</dbReference>
<dbReference type="AlphaFoldDB" id="A0A1S8S0K6"/>
<evidence type="ECO:0000259" key="1">
    <source>
        <dbReference type="PROSITE" id="PS51186"/>
    </source>
</evidence>
<dbReference type="PANTHER" id="PTHR13355">
    <property type="entry name" value="GLUCOSAMINE 6-PHOSPHATE N-ACETYLTRANSFERASE"/>
    <property type="match status" value="1"/>
</dbReference>
<protein>
    <submittedName>
        <fullName evidence="2">Acetyltransferase (GNAT) family protein</fullName>
    </submittedName>
</protein>
<evidence type="ECO:0000313" key="3">
    <source>
        <dbReference type="Proteomes" id="UP000190973"/>
    </source>
</evidence>
<dbReference type="GO" id="GO:0008080">
    <property type="term" value="F:N-acetyltransferase activity"/>
    <property type="evidence" value="ECO:0007669"/>
    <property type="project" value="TreeGrafter"/>
</dbReference>
<reference evidence="2 3" key="1">
    <citation type="submission" date="2016-05" db="EMBL/GenBank/DDBJ databases">
        <title>Microbial solvent formation.</title>
        <authorList>
            <person name="Poehlein A."/>
            <person name="Montoya Solano J.D."/>
            <person name="Flitsch S."/>
            <person name="Krabben P."/>
            <person name="Duerre P."/>
            <person name="Daniel R."/>
        </authorList>
    </citation>
    <scope>NUCLEOTIDE SEQUENCE [LARGE SCALE GENOMIC DNA]</scope>
    <source>
        <strain evidence="2 3">DSM 53</strain>
    </source>
</reference>
<feature type="domain" description="N-acetyltransferase" evidence="1">
    <location>
        <begin position="1"/>
        <end position="148"/>
    </location>
</feature>
<dbReference type="Gene3D" id="3.40.630.30">
    <property type="match status" value="1"/>
</dbReference>
<organism evidence="2 3">
    <name type="scientific">Clostridium beijerinckii</name>
    <name type="common">Clostridium MP</name>
    <dbReference type="NCBI Taxonomy" id="1520"/>
    <lineage>
        <taxon>Bacteria</taxon>
        <taxon>Bacillati</taxon>
        <taxon>Bacillota</taxon>
        <taxon>Clostridia</taxon>
        <taxon>Eubacteriales</taxon>
        <taxon>Clostridiaceae</taxon>
        <taxon>Clostridium</taxon>
    </lineage>
</organism>
<name>A0A1S8S0K6_CLOBE</name>
<accession>A0A1S8S0K6</accession>
<dbReference type="CDD" id="cd04301">
    <property type="entry name" value="NAT_SF"/>
    <property type="match status" value="1"/>
</dbReference>
<dbReference type="RefSeq" id="WP_077840151.1">
    <property type="nucleotide sequence ID" value="NZ_JABTAE010000001.1"/>
</dbReference>
<gene>
    <name evidence="2" type="ORF">CLBCK_38120</name>
</gene>
<dbReference type="InterPro" id="IPR039143">
    <property type="entry name" value="GNPNAT1-like"/>
</dbReference>
<sequence>MIIEKLNIDDLPQVLELYNNLTPFETPISKSIETYEKMLMDENYYLAVAKEDTKIIGTALGICCRSLEVSFLVIEDVVVKDGLRGKGVGKKLMKALDEFSKAKNCAYSILVSSSHREAAHKFYENSGFVDEVRGFRKVYDQHRRKNGV</sequence>
<dbReference type="InterPro" id="IPR016181">
    <property type="entry name" value="Acyl_CoA_acyltransferase"/>
</dbReference>
<keyword evidence="2" id="KW-0808">Transferase</keyword>
<comment type="caution">
    <text evidence="2">The sequence shown here is derived from an EMBL/GenBank/DDBJ whole genome shotgun (WGS) entry which is preliminary data.</text>
</comment>
<proteinExistence type="predicted"/>
<dbReference type="PANTHER" id="PTHR13355:SF15">
    <property type="entry name" value="GCN5-RELATED N-ACETYLTRANSFERASE 3, CHLOROPLASTIC"/>
    <property type="match status" value="1"/>
</dbReference>
<dbReference type="Proteomes" id="UP000190973">
    <property type="component" value="Unassembled WGS sequence"/>
</dbReference>
<dbReference type="Pfam" id="PF00583">
    <property type="entry name" value="Acetyltransf_1"/>
    <property type="match status" value="1"/>
</dbReference>
<dbReference type="PROSITE" id="PS51186">
    <property type="entry name" value="GNAT"/>
    <property type="match status" value="1"/>
</dbReference>